<dbReference type="KEGG" id="mars:A8C75_08235"/>
<dbReference type="STRING" id="1821621.A8C75_08235"/>
<dbReference type="EMBL" id="CP015839">
    <property type="protein sequence ID" value="ANG62479.1"/>
    <property type="molecule type" value="Genomic_DNA"/>
</dbReference>
<dbReference type="AlphaFoldDB" id="A0A1A9EY77"/>
<organism evidence="1 2">
    <name type="scientific">Marinobacterium aestuarii</name>
    <dbReference type="NCBI Taxonomy" id="1821621"/>
    <lineage>
        <taxon>Bacteria</taxon>
        <taxon>Pseudomonadati</taxon>
        <taxon>Pseudomonadota</taxon>
        <taxon>Gammaproteobacteria</taxon>
        <taxon>Oceanospirillales</taxon>
        <taxon>Oceanospirillaceae</taxon>
        <taxon>Marinobacterium</taxon>
    </lineage>
</organism>
<dbReference type="Proteomes" id="UP000078070">
    <property type="component" value="Chromosome"/>
</dbReference>
<reference evidence="2" key="1">
    <citation type="submission" date="2016-05" db="EMBL/GenBank/DDBJ databases">
        <authorList>
            <person name="Baek K."/>
            <person name="Yang S.-J."/>
        </authorList>
    </citation>
    <scope>NUCLEOTIDE SEQUENCE [LARGE SCALE GENOMIC DNA]</scope>
    <source>
        <strain evidence="2">ST58-10</strain>
    </source>
</reference>
<keyword evidence="2" id="KW-1185">Reference proteome</keyword>
<dbReference type="SUPFAM" id="SSF51126">
    <property type="entry name" value="Pectin lyase-like"/>
    <property type="match status" value="1"/>
</dbReference>
<dbReference type="InterPro" id="IPR011050">
    <property type="entry name" value="Pectin_lyase_fold/virulence"/>
</dbReference>
<gene>
    <name evidence="1" type="ORF">A8C75_08235</name>
</gene>
<reference evidence="1 2" key="2">
    <citation type="journal article" date="2018" name="Int. J. Syst. Evol. Microbiol.">
        <title>Marinobacterium aestuarii sp. nov., a benzene-degrading marine bacterium isolated from estuary sediment.</title>
        <authorList>
            <person name="Bae S.S."/>
            <person name="Jung J."/>
            <person name="Chung D."/>
            <person name="Baek K."/>
        </authorList>
    </citation>
    <scope>NUCLEOTIDE SEQUENCE [LARGE SCALE GENOMIC DNA]</scope>
    <source>
        <strain evidence="1 2">ST58-10</strain>
    </source>
</reference>
<evidence type="ECO:0000313" key="1">
    <source>
        <dbReference type="EMBL" id="ANG62479.1"/>
    </source>
</evidence>
<evidence type="ECO:0000313" key="2">
    <source>
        <dbReference type="Proteomes" id="UP000078070"/>
    </source>
</evidence>
<protein>
    <recommendedName>
        <fullName evidence="3">Right handed beta helix domain-containing protein</fullName>
    </recommendedName>
</protein>
<dbReference type="SUPFAM" id="SSF50969">
    <property type="entry name" value="YVTN repeat-like/Quinoprotein amine dehydrogenase"/>
    <property type="match status" value="1"/>
</dbReference>
<name>A0A1A9EY77_9GAMM</name>
<dbReference type="InterPro" id="IPR011044">
    <property type="entry name" value="Quino_amine_DH_bsu"/>
</dbReference>
<accession>A0A1A9EY77</accession>
<evidence type="ECO:0008006" key="3">
    <source>
        <dbReference type="Google" id="ProtNLM"/>
    </source>
</evidence>
<sequence>MIIFVLVAMNLTGSVDLPGQTTQTTQAGDAQTGRNLADCMTALKDLEGGWCELRVSPDNPGIANVWPAKQPRIQHSLGPKAVLTAWSSAAWDSDNKAFYFMGGGGRDYGGNEVYRFSLTDGSWKRLTNPSPLDHWTTVKTRHFWIPDIRSVPPASYIHDGLLFNNTTGTIILLASQPANGAIIRDDDNASQSTFLKDGNEPHQYEFNPSESEVRNGLAPLSWRRIGDYPWSTARSVQLQDGTLILGNKERLYKSSQNKEGQLQDPQLFHDDHKSRGGNAVYDSHRKWIWSLYLRSLVAVDSSGRTMLDINLPMNAGRSIAFDQHGSLVMWDGNTRIFMLDPADSASVWRTINWVKNGPYGGAKGAVYGKWIHLGNNYFAGISSYSHGIWIYKHPDNPKSGRQLSDINIQKMVDQAEDNSALKLPAGLYPYGLRIDKPLTLDLEGVELMDVSGGKGLLNITSTDGSLVRIRNFEGNAEAGAAQTGNLAGIRITGVNFNVSLENITIRKTAIGVMTDNRGGSLSIQDSVFEDIGYYKRKGLSHIIYAGAIDSLDITNSRLQRALHLGHLLKSRAKSTTIKNSQLLGLQSNHSRVIDLSCGGRLLVSNSVLQSSSLTDNQDLISVGVEKPQNCRQGLQDGSIDIKNSVIIFDRDTPAANKNRLFTWRTGLEYLSLNNNTIVSKGDNNLLKQEIGDTAIEIEPQHNTLFKSRQAASLNPIPDTSP</sequence>
<proteinExistence type="predicted"/>